<dbReference type="InterPro" id="IPR002758">
    <property type="entry name" value="Cation_antiport_E"/>
</dbReference>
<comment type="similarity">
    <text evidence="2">Belongs to the CPA3 antiporters (TC 2.A.63) subunit E family.</text>
</comment>
<keyword evidence="4 7" id="KW-0812">Transmembrane</keyword>
<keyword evidence="3" id="KW-1003">Cell membrane</keyword>
<evidence type="ECO:0000313" key="9">
    <source>
        <dbReference type="Proteomes" id="UP001595961"/>
    </source>
</evidence>
<evidence type="ECO:0000256" key="2">
    <source>
        <dbReference type="ARBA" id="ARBA00006228"/>
    </source>
</evidence>
<dbReference type="Proteomes" id="UP001595961">
    <property type="component" value="Unassembled WGS sequence"/>
</dbReference>
<dbReference type="EMBL" id="JBHSGA010000017">
    <property type="protein sequence ID" value="MFC4526941.1"/>
    <property type="molecule type" value="Genomic_DNA"/>
</dbReference>
<sequence length="175" mass="18947">MRPVPDKGKEPVSHSRVPTILERGLLFFLVWLVLMPSVKLADLVVGVIAAVLATWTSLRLLPPEAGYLRFGALLAFVPHFMWQSVLAGVDVARRAFDPRLPLRPGFVVCRVGFPPGPARNEFAVITSLLPGSVPAGDVEGAIIYHALDTRQPVAEQLAEEEKRLTAALIGGDGHD</sequence>
<dbReference type="RefSeq" id="WP_266148840.1">
    <property type="nucleotide sequence ID" value="NZ_CP064028.1"/>
</dbReference>
<keyword evidence="9" id="KW-1185">Reference proteome</keyword>
<dbReference type="Pfam" id="PF01899">
    <property type="entry name" value="MNHE"/>
    <property type="match status" value="1"/>
</dbReference>
<evidence type="ECO:0000256" key="6">
    <source>
        <dbReference type="ARBA" id="ARBA00023136"/>
    </source>
</evidence>
<proteinExistence type="inferred from homology"/>
<dbReference type="PANTHER" id="PTHR34584">
    <property type="entry name" value="NA(+)/H(+) ANTIPORTER SUBUNIT E1"/>
    <property type="match status" value="1"/>
</dbReference>
<evidence type="ECO:0000256" key="1">
    <source>
        <dbReference type="ARBA" id="ARBA00004651"/>
    </source>
</evidence>
<organism evidence="8 9">
    <name type="scientific">Dyella halodurans</name>
    <dbReference type="NCBI Taxonomy" id="1920171"/>
    <lineage>
        <taxon>Bacteria</taxon>
        <taxon>Pseudomonadati</taxon>
        <taxon>Pseudomonadota</taxon>
        <taxon>Gammaproteobacteria</taxon>
        <taxon>Lysobacterales</taxon>
        <taxon>Rhodanobacteraceae</taxon>
        <taxon>Dyella</taxon>
    </lineage>
</organism>
<evidence type="ECO:0000256" key="5">
    <source>
        <dbReference type="ARBA" id="ARBA00022989"/>
    </source>
</evidence>
<gene>
    <name evidence="8" type="ORF">ACFO5W_09900</name>
</gene>
<keyword evidence="6 7" id="KW-0472">Membrane</keyword>
<protein>
    <submittedName>
        <fullName evidence="8">Na+/H+ antiporter subunit E</fullName>
    </submittedName>
</protein>
<comment type="caution">
    <text evidence="8">The sequence shown here is derived from an EMBL/GenBank/DDBJ whole genome shotgun (WGS) entry which is preliminary data.</text>
</comment>
<feature type="transmembrane region" description="Helical" evidence="7">
    <location>
        <begin position="25"/>
        <end position="55"/>
    </location>
</feature>
<evidence type="ECO:0000256" key="7">
    <source>
        <dbReference type="SAM" id="Phobius"/>
    </source>
</evidence>
<evidence type="ECO:0000313" key="8">
    <source>
        <dbReference type="EMBL" id="MFC4526941.1"/>
    </source>
</evidence>
<feature type="transmembrane region" description="Helical" evidence="7">
    <location>
        <begin position="67"/>
        <end position="89"/>
    </location>
</feature>
<reference evidence="9" key="1">
    <citation type="journal article" date="2019" name="Int. J. Syst. Evol. Microbiol.">
        <title>The Global Catalogue of Microorganisms (GCM) 10K type strain sequencing project: providing services to taxonomists for standard genome sequencing and annotation.</title>
        <authorList>
            <consortium name="The Broad Institute Genomics Platform"/>
            <consortium name="The Broad Institute Genome Sequencing Center for Infectious Disease"/>
            <person name="Wu L."/>
            <person name="Ma J."/>
        </authorList>
    </citation>
    <scope>NUCLEOTIDE SEQUENCE [LARGE SCALE GENOMIC DNA]</scope>
    <source>
        <strain evidence="9">CCM 4481</strain>
    </source>
</reference>
<evidence type="ECO:0000256" key="3">
    <source>
        <dbReference type="ARBA" id="ARBA00022475"/>
    </source>
</evidence>
<comment type="subcellular location">
    <subcellularLocation>
        <location evidence="1">Cell membrane</location>
        <topology evidence="1">Multi-pass membrane protein</topology>
    </subcellularLocation>
</comment>
<dbReference type="PANTHER" id="PTHR34584:SF1">
    <property type="entry name" value="NA(+)_H(+) ANTIPORTER SUBUNIT E1"/>
    <property type="match status" value="1"/>
</dbReference>
<accession>A0ABV9C201</accession>
<name>A0ABV9C201_9GAMM</name>
<evidence type="ECO:0000256" key="4">
    <source>
        <dbReference type="ARBA" id="ARBA00022692"/>
    </source>
</evidence>
<keyword evidence="5 7" id="KW-1133">Transmembrane helix</keyword>